<evidence type="ECO:0000256" key="4">
    <source>
        <dbReference type="PROSITE-ProRule" id="PRU00175"/>
    </source>
</evidence>
<feature type="region of interest" description="Disordered" evidence="5">
    <location>
        <begin position="112"/>
        <end position="156"/>
    </location>
</feature>
<evidence type="ECO:0000313" key="8">
    <source>
        <dbReference type="EMBL" id="KAK8240490.1"/>
    </source>
</evidence>
<sequence length="212" mass="23593">MSSGPGTRHVRFLPTRREIIASAALGNLRSASSQLCAICHDEDKPLYDACGRNHGYCADCLINWVSTFDDQGKSMDYCPLCRNVICQAERRDDGQHFALRVAAARAAVEAQAAQMGLDDDDDDNDDQDEDMDVDGENDGDNNDSDERDSNAGSDVESVASDINAQLEELDRFLEGADADLRRFWYWLRQVLAVILGMRILAWYGLWAPPANR</sequence>
<comment type="caution">
    <text evidence="8">The sequence shown here is derived from an EMBL/GenBank/DDBJ whole genome shotgun (WGS) entry which is preliminary data.</text>
</comment>
<keyword evidence="3" id="KW-0862">Zinc</keyword>
<dbReference type="InterPro" id="IPR018957">
    <property type="entry name" value="Znf_C3HC4_RING-type"/>
</dbReference>
<dbReference type="InterPro" id="IPR013083">
    <property type="entry name" value="Znf_RING/FYVE/PHD"/>
</dbReference>
<feature type="transmembrane region" description="Helical" evidence="6">
    <location>
        <begin position="185"/>
        <end position="206"/>
    </location>
</feature>
<dbReference type="InterPro" id="IPR001841">
    <property type="entry name" value="Znf_RING"/>
</dbReference>
<evidence type="ECO:0000256" key="3">
    <source>
        <dbReference type="ARBA" id="ARBA00022833"/>
    </source>
</evidence>
<name>A0ABR1YWB2_9PEZI</name>
<accession>A0ABR1YWB2</accession>
<evidence type="ECO:0000259" key="7">
    <source>
        <dbReference type="PROSITE" id="PS50089"/>
    </source>
</evidence>
<dbReference type="Proteomes" id="UP001492380">
    <property type="component" value="Unassembled WGS sequence"/>
</dbReference>
<dbReference type="SUPFAM" id="SSF57850">
    <property type="entry name" value="RING/U-box"/>
    <property type="match status" value="1"/>
</dbReference>
<keyword evidence="2 4" id="KW-0863">Zinc-finger</keyword>
<keyword evidence="6" id="KW-1133">Transmembrane helix</keyword>
<keyword evidence="1" id="KW-0479">Metal-binding</keyword>
<keyword evidence="6" id="KW-0812">Transmembrane</keyword>
<evidence type="ECO:0000313" key="9">
    <source>
        <dbReference type="Proteomes" id="UP001492380"/>
    </source>
</evidence>
<gene>
    <name evidence="8" type="ORF">HDK90DRAFT_523528</name>
</gene>
<evidence type="ECO:0000256" key="1">
    <source>
        <dbReference type="ARBA" id="ARBA00022723"/>
    </source>
</evidence>
<evidence type="ECO:0000256" key="5">
    <source>
        <dbReference type="SAM" id="MobiDB-lite"/>
    </source>
</evidence>
<dbReference type="Gene3D" id="3.30.40.10">
    <property type="entry name" value="Zinc/RING finger domain, C3HC4 (zinc finger)"/>
    <property type="match status" value="1"/>
</dbReference>
<proteinExistence type="predicted"/>
<protein>
    <recommendedName>
        <fullName evidence="7">RING-type domain-containing protein</fullName>
    </recommendedName>
</protein>
<organism evidence="8 9">
    <name type="scientific">Phyllosticta capitalensis</name>
    <dbReference type="NCBI Taxonomy" id="121624"/>
    <lineage>
        <taxon>Eukaryota</taxon>
        <taxon>Fungi</taxon>
        <taxon>Dikarya</taxon>
        <taxon>Ascomycota</taxon>
        <taxon>Pezizomycotina</taxon>
        <taxon>Dothideomycetes</taxon>
        <taxon>Dothideomycetes incertae sedis</taxon>
        <taxon>Botryosphaeriales</taxon>
        <taxon>Phyllostictaceae</taxon>
        <taxon>Phyllosticta</taxon>
    </lineage>
</organism>
<evidence type="ECO:0000256" key="6">
    <source>
        <dbReference type="SAM" id="Phobius"/>
    </source>
</evidence>
<dbReference type="Pfam" id="PF00097">
    <property type="entry name" value="zf-C3HC4"/>
    <property type="match status" value="1"/>
</dbReference>
<dbReference type="PROSITE" id="PS50089">
    <property type="entry name" value="ZF_RING_2"/>
    <property type="match status" value="1"/>
</dbReference>
<evidence type="ECO:0000256" key="2">
    <source>
        <dbReference type="ARBA" id="ARBA00022771"/>
    </source>
</evidence>
<keyword evidence="9" id="KW-1185">Reference proteome</keyword>
<keyword evidence="6" id="KW-0472">Membrane</keyword>
<reference evidence="8 9" key="1">
    <citation type="submission" date="2024-04" db="EMBL/GenBank/DDBJ databases">
        <title>Phyllosticta paracitricarpa is synonymous to the EU quarantine fungus P. citricarpa based on phylogenomic analyses.</title>
        <authorList>
            <consortium name="Lawrence Berkeley National Laboratory"/>
            <person name="Van Ingen-Buijs V.A."/>
            <person name="Van Westerhoven A.C."/>
            <person name="Haridas S."/>
            <person name="Skiadas P."/>
            <person name="Martin F."/>
            <person name="Groenewald J.Z."/>
            <person name="Crous P.W."/>
            <person name="Seidl M.F."/>
        </authorList>
    </citation>
    <scope>NUCLEOTIDE SEQUENCE [LARGE SCALE GENOMIC DNA]</scope>
    <source>
        <strain evidence="8 9">CBS 123374</strain>
    </source>
</reference>
<feature type="compositionally biased region" description="Acidic residues" evidence="5">
    <location>
        <begin position="117"/>
        <end position="146"/>
    </location>
</feature>
<dbReference type="EMBL" id="JBBWRZ010000003">
    <property type="protein sequence ID" value="KAK8240490.1"/>
    <property type="molecule type" value="Genomic_DNA"/>
</dbReference>
<feature type="domain" description="RING-type" evidence="7">
    <location>
        <begin position="36"/>
        <end position="82"/>
    </location>
</feature>